<name>A0ABV1AB78_9TELE</name>
<organism evidence="1 2">
    <name type="scientific">Ameca splendens</name>
    <dbReference type="NCBI Taxonomy" id="208324"/>
    <lineage>
        <taxon>Eukaryota</taxon>
        <taxon>Metazoa</taxon>
        <taxon>Chordata</taxon>
        <taxon>Craniata</taxon>
        <taxon>Vertebrata</taxon>
        <taxon>Euteleostomi</taxon>
        <taxon>Actinopterygii</taxon>
        <taxon>Neopterygii</taxon>
        <taxon>Teleostei</taxon>
        <taxon>Neoteleostei</taxon>
        <taxon>Acanthomorphata</taxon>
        <taxon>Ovalentaria</taxon>
        <taxon>Atherinomorphae</taxon>
        <taxon>Cyprinodontiformes</taxon>
        <taxon>Goodeidae</taxon>
        <taxon>Ameca</taxon>
    </lineage>
</organism>
<sequence>MGCYTGRLILVHAQSQRDLLSCTGREERGEKKEVKDVGLETLGALFVNSHSDGEERKPAGTQRSLEDQAILLKEAIPVIFQHRSSC</sequence>
<proteinExistence type="predicted"/>
<gene>
    <name evidence="1" type="ORF">AMECASPLE_016476</name>
</gene>
<reference evidence="1 2" key="1">
    <citation type="submission" date="2021-06" db="EMBL/GenBank/DDBJ databases">
        <authorList>
            <person name="Palmer J.M."/>
        </authorList>
    </citation>
    <scope>NUCLEOTIDE SEQUENCE [LARGE SCALE GENOMIC DNA]</scope>
    <source>
        <strain evidence="1 2">AS_MEX2019</strain>
        <tissue evidence="1">Muscle</tissue>
    </source>
</reference>
<keyword evidence="2" id="KW-1185">Reference proteome</keyword>
<dbReference type="Proteomes" id="UP001469553">
    <property type="component" value="Unassembled WGS sequence"/>
</dbReference>
<comment type="caution">
    <text evidence="1">The sequence shown here is derived from an EMBL/GenBank/DDBJ whole genome shotgun (WGS) entry which is preliminary data.</text>
</comment>
<dbReference type="EMBL" id="JAHRIP010085839">
    <property type="protein sequence ID" value="MEQ2314881.1"/>
    <property type="molecule type" value="Genomic_DNA"/>
</dbReference>
<protein>
    <submittedName>
        <fullName evidence="1">Uncharacterized protein</fullName>
    </submittedName>
</protein>
<accession>A0ABV1AB78</accession>
<evidence type="ECO:0000313" key="2">
    <source>
        <dbReference type="Proteomes" id="UP001469553"/>
    </source>
</evidence>
<evidence type="ECO:0000313" key="1">
    <source>
        <dbReference type="EMBL" id="MEQ2314881.1"/>
    </source>
</evidence>